<evidence type="ECO:0000313" key="1">
    <source>
        <dbReference type="EMBL" id="QLQ33448.1"/>
    </source>
</evidence>
<dbReference type="Proteomes" id="UP000510621">
    <property type="component" value="Chromosome"/>
</dbReference>
<dbReference type="KEGG" id="this:HZT40_19665"/>
<protein>
    <submittedName>
        <fullName evidence="1">Uncharacterized protein</fullName>
    </submittedName>
</protein>
<dbReference type="EMBL" id="CP059265">
    <property type="protein sequence ID" value="QLQ33448.1"/>
    <property type="molecule type" value="Genomic_DNA"/>
</dbReference>
<proteinExistence type="predicted"/>
<evidence type="ECO:0000313" key="2">
    <source>
        <dbReference type="Proteomes" id="UP000510621"/>
    </source>
</evidence>
<sequence>MSIDIIVRDLKFRHWDLQTNFSTKRYYDQDHITRYNGEKEILAKLVKAAKSHECPYNPEADVEINRGYKFGYPVKSY</sequence>
<name>A0A7L6AWS4_9GAMM</name>
<dbReference type="AlphaFoldDB" id="A0A7L6AWS4"/>
<reference evidence="1" key="1">
    <citation type="submission" date="2020-06" db="EMBL/GenBank/DDBJ databases">
        <title>Analysis procedures for assessing recovery of high quality, complete, closed genomes from Nanopore long read metagenome sequencing.</title>
        <authorList>
            <person name="Bessarab I."/>
            <person name="Arumugam K."/>
            <person name="Haryono M."/>
            <person name="Liu X."/>
            <person name="Roy S."/>
            <person name="Zuniga-Montanez R.E."/>
            <person name="Qiu G."/>
            <person name="Drautz-Moses D.I."/>
            <person name="Law Y.Y."/>
            <person name="Wuertz S."/>
            <person name="Lauro F.M."/>
            <person name="Huson D.H."/>
            <person name="Williams R.B."/>
        </authorList>
    </citation>
    <scope>NUCLEOTIDE SEQUENCE [LARGE SCALE GENOMIC DNA]</scope>
    <source>
        <strain evidence="1">SSD2</strain>
    </source>
</reference>
<keyword evidence="2" id="KW-1185">Reference proteome</keyword>
<gene>
    <name evidence="1" type="ORF">HZT40_19665</name>
</gene>
<accession>A0A7L6AWS4</accession>
<organism evidence="1 2">
    <name type="scientific">Candidatus Thiothrix singaporensis</name>
    <dbReference type="NCBI Taxonomy" id="2799669"/>
    <lineage>
        <taxon>Bacteria</taxon>
        <taxon>Pseudomonadati</taxon>
        <taxon>Pseudomonadota</taxon>
        <taxon>Gammaproteobacteria</taxon>
        <taxon>Thiotrichales</taxon>
        <taxon>Thiotrichaceae</taxon>
        <taxon>Thiothrix</taxon>
    </lineage>
</organism>